<evidence type="ECO:0000256" key="3">
    <source>
        <dbReference type="ARBA" id="ARBA00022692"/>
    </source>
</evidence>
<dbReference type="InterPro" id="IPR010920">
    <property type="entry name" value="LSM_dom_sf"/>
</dbReference>
<dbReference type="OrthoDB" id="9775207at2"/>
<comment type="subcellular location">
    <subcellularLocation>
        <location evidence="1">Endomembrane system</location>
        <topology evidence="1">Multi-pass membrane protein</topology>
    </subcellularLocation>
</comment>
<dbReference type="InterPro" id="IPR006685">
    <property type="entry name" value="MscS_channel_2nd"/>
</dbReference>
<dbReference type="Pfam" id="PF21082">
    <property type="entry name" value="MS_channel_3rd"/>
    <property type="match status" value="1"/>
</dbReference>
<dbReference type="AlphaFoldDB" id="A0A0J1GS80"/>
<feature type="transmembrane region" description="Helical" evidence="7">
    <location>
        <begin position="150"/>
        <end position="168"/>
    </location>
</feature>
<evidence type="ECO:0000313" key="11">
    <source>
        <dbReference type="Proteomes" id="UP000036426"/>
    </source>
</evidence>
<protein>
    <submittedName>
        <fullName evidence="10">Mechanosensitive ion channel protein MscS</fullName>
    </submittedName>
</protein>
<dbReference type="GO" id="GO:0012505">
    <property type="term" value="C:endomembrane system"/>
    <property type="evidence" value="ECO:0007669"/>
    <property type="project" value="UniProtKB-SubCell"/>
</dbReference>
<feature type="region of interest" description="Disordered" evidence="6">
    <location>
        <begin position="417"/>
        <end position="436"/>
    </location>
</feature>
<accession>A0A0J1GS80</accession>
<evidence type="ECO:0000259" key="8">
    <source>
        <dbReference type="Pfam" id="PF00924"/>
    </source>
</evidence>
<dbReference type="Proteomes" id="UP000036426">
    <property type="component" value="Unassembled WGS sequence"/>
</dbReference>
<dbReference type="InterPro" id="IPR049278">
    <property type="entry name" value="MS_channel_C"/>
</dbReference>
<dbReference type="EMBL" id="LDOV01000005">
    <property type="protein sequence ID" value="KLV02603.1"/>
    <property type="molecule type" value="Genomic_DNA"/>
</dbReference>
<feature type="domain" description="Mechanosensitive ion channel MscS" evidence="8">
    <location>
        <begin position="192"/>
        <end position="260"/>
    </location>
</feature>
<keyword evidence="11" id="KW-1185">Reference proteome</keyword>
<sequence>MLNHTLRKYVAEKLNNAGVAHSPYDAELTAIFLFAAVGVVVVVYLIVHRILVRLANSILRRNKETLGNSLTKFEVLEKVALLIPVLILDQLVPEILSHNHLLATISDRLLSVAFVIIFLWMLFALLDALNDIATIKGITRRMPIKSFVQLTKLFTFLVGIIVAISILSDESPVIFLSGLGVATGFVMLIFKDTILGFVAGIQLSANRMISLNDWIEMDGFSANGTVEEISLTTVKVRNFDNTISMLPAYALVQNPFINWQGMSESGGRRIMRSVFIDVTSIRFMRDHEIESLKAVRILREFLFEKTKDINHFNDALEDVPHPLNTRHLTNIGIFRAYLSTYLRAHPDIHPYMLLMVRQLAPTQEGLPLQIYAFTNNTDWAYYEGVQADIFDHIYSILPLFGLRPYQTFSGHDASLIGQSPMQGSSTHTDASINKED</sequence>
<dbReference type="GO" id="GO:0005886">
    <property type="term" value="C:plasma membrane"/>
    <property type="evidence" value="ECO:0007669"/>
    <property type="project" value="TreeGrafter"/>
</dbReference>
<evidence type="ECO:0000256" key="7">
    <source>
        <dbReference type="SAM" id="Phobius"/>
    </source>
</evidence>
<evidence type="ECO:0000256" key="4">
    <source>
        <dbReference type="ARBA" id="ARBA00022989"/>
    </source>
</evidence>
<dbReference type="PANTHER" id="PTHR30414">
    <property type="entry name" value="MINICONDUCTANCE MECHANOSENSITIVE CHANNEL YBDG"/>
    <property type="match status" value="1"/>
</dbReference>
<dbReference type="GO" id="GO:0008381">
    <property type="term" value="F:mechanosensitive monoatomic ion channel activity"/>
    <property type="evidence" value="ECO:0007669"/>
    <property type="project" value="InterPro"/>
</dbReference>
<evidence type="ECO:0000256" key="5">
    <source>
        <dbReference type="ARBA" id="ARBA00023136"/>
    </source>
</evidence>
<dbReference type="Gene3D" id="2.30.30.60">
    <property type="match status" value="1"/>
</dbReference>
<organism evidence="10 11">
    <name type="scientific">Photobacterium aphoticum</name>
    <dbReference type="NCBI Taxonomy" id="754436"/>
    <lineage>
        <taxon>Bacteria</taxon>
        <taxon>Pseudomonadati</taxon>
        <taxon>Pseudomonadota</taxon>
        <taxon>Gammaproteobacteria</taxon>
        <taxon>Vibrionales</taxon>
        <taxon>Vibrionaceae</taxon>
        <taxon>Photobacterium</taxon>
    </lineage>
</organism>
<feature type="domain" description="Mechanosensitive ion channel MscS C-terminal" evidence="9">
    <location>
        <begin position="338"/>
        <end position="397"/>
    </location>
</feature>
<feature type="transmembrane region" description="Helical" evidence="7">
    <location>
        <begin position="112"/>
        <end position="129"/>
    </location>
</feature>
<evidence type="ECO:0000256" key="2">
    <source>
        <dbReference type="ARBA" id="ARBA00008017"/>
    </source>
</evidence>
<comment type="similarity">
    <text evidence="2">Belongs to the MscS (TC 1.A.23) family.</text>
</comment>
<feature type="transmembrane region" description="Helical" evidence="7">
    <location>
        <begin position="174"/>
        <end position="201"/>
    </location>
</feature>
<dbReference type="GO" id="GO:0071470">
    <property type="term" value="P:cellular response to osmotic stress"/>
    <property type="evidence" value="ECO:0007669"/>
    <property type="project" value="InterPro"/>
</dbReference>
<evidence type="ECO:0000259" key="9">
    <source>
        <dbReference type="Pfam" id="PF21082"/>
    </source>
</evidence>
<dbReference type="PANTHER" id="PTHR30414:SF0">
    <property type="entry name" value="MINICONDUCTANCE MECHANOSENSITIVE CHANNEL YBDG"/>
    <property type="match status" value="1"/>
</dbReference>
<feature type="transmembrane region" description="Helical" evidence="7">
    <location>
        <begin position="30"/>
        <end position="52"/>
    </location>
</feature>
<reference evidence="10 11" key="1">
    <citation type="submission" date="2015-05" db="EMBL/GenBank/DDBJ databases">
        <title>Photobacterium galathea sp. nov.</title>
        <authorList>
            <person name="Machado H."/>
            <person name="Gram L."/>
        </authorList>
    </citation>
    <scope>NUCLEOTIDE SEQUENCE [LARGE SCALE GENOMIC DNA]</scope>
    <source>
        <strain evidence="10 11">DSM 25995</strain>
    </source>
</reference>
<dbReference type="Pfam" id="PF00924">
    <property type="entry name" value="MS_channel_2nd"/>
    <property type="match status" value="1"/>
</dbReference>
<name>A0A0J1GS80_9GAMM</name>
<keyword evidence="3 7" id="KW-0812">Transmembrane</keyword>
<dbReference type="InterPro" id="IPR023408">
    <property type="entry name" value="MscS_beta-dom_sf"/>
</dbReference>
<evidence type="ECO:0000313" key="10">
    <source>
        <dbReference type="EMBL" id="KLV02603.1"/>
    </source>
</evidence>
<evidence type="ECO:0000256" key="1">
    <source>
        <dbReference type="ARBA" id="ARBA00004127"/>
    </source>
</evidence>
<dbReference type="PATRIC" id="fig|754436.4.peg.568"/>
<keyword evidence="5 7" id="KW-0472">Membrane</keyword>
<keyword evidence="4 7" id="KW-1133">Transmembrane helix</keyword>
<dbReference type="RefSeq" id="WP_047872861.1">
    <property type="nucleotide sequence ID" value="NZ_BMYC01000007.1"/>
</dbReference>
<dbReference type="InterPro" id="IPR030192">
    <property type="entry name" value="YbdG"/>
</dbReference>
<proteinExistence type="inferred from homology"/>
<dbReference type="SUPFAM" id="SSF50182">
    <property type="entry name" value="Sm-like ribonucleoproteins"/>
    <property type="match status" value="1"/>
</dbReference>
<comment type="caution">
    <text evidence="10">The sequence shown here is derived from an EMBL/GenBank/DDBJ whole genome shotgun (WGS) entry which is preliminary data.</text>
</comment>
<evidence type="ECO:0000256" key="6">
    <source>
        <dbReference type="SAM" id="MobiDB-lite"/>
    </source>
</evidence>
<gene>
    <name evidence="10" type="ORF">ABT58_02705</name>
</gene>